<feature type="compositionally biased region" description="Basic residues" evidence="1">
    <location>
        <begin position="204"/>
        <end position="215"/>
    </location>
</feature>
<feature type="compositionally biased region" description="Basic residues" evidence="1">
    <location>
        <begin position="47"/>
        <end position="57"/>
    </location>
</feature>
<gene>
    <name evidence="2" type="ORF">TvY486_0035150</name>
</gene>
<organism evidence="2 3">
    <name type="scientific">Trypanosoma vivax (strain Y486)</name>
    <dbReference type="NCBI Taxonomy" id="1055687"/>
    <lineage>
        <taxon>Eukaryota</taxon>
        <taxon>Discoba</taxon>
        <taxon>Euglenozoa</taxon>
        <taxon>Kinetoplastea</taxon>
        <taxon>Metakinetoplastina</taxon>
        <taxon>Trypanosomatida</taxon>
        <taxon>Trypanosomatidae</taxon>
        <taxon>Trypanosoma</taxon>
        <taxon>Duttonella</taxon>
    </lineage>
</organism>
<accession>F9WSW8</accession>
<feature type="compositionally biased region" description="Polar residues" evidence="1">
    <location>
        <begin position="116"/>
        <end position="125"/>
    </location>
</feature>
<evidence type="ECO:0000313" key="3">
    <source>
        <dbReference type="Proteomes" id="UP000009027"/>
    </source>
</evidence>
<name>F9WSW8_TRYVY</name>
<feature type="compositionally biased region" description="Low complexity" evidence="1">
    <location>
        <begin position="103"/>
        <end position="112"/>
    </location>
</feature>
<protein>
    <submittedName>
        <fullName evidence="2">Uncharacterized protein</fullName>
    </submittedName>
</protein>
<feature type="compositionally biased region" description="Basic residues" evidence="1">
    <location>
        <begin position="264"/>
        <end position="276"/>
    </location>
</feature>
<keyword evidence="3" id="KW-1185">Reference proteome</keyword>
<evidence type="ECO:0000256" key="1">
    <source>
        <dbReference type="SAM" id="MobiDB-lite"/>
    </source>
</evidence>
<dbReference type="EMBL" id="CAEX01006062">
    <property type="protein sequence ID" value="CCD20657.1"/>
    <property type="molecule type" value="Genomic_DNA"/>
</dbReference>
<proteinExistence type="predicted"/>
<feature type="compositionally biased region" description="Basic and acidic residues" evidence="1">
    <location>
        <begin position="236"/>
        <end position="249"/>
    </location>
</feature>
<evidence type="ECO:0000313" key="2">
    <source>
        <dbReference type="EMBL" id="CCD20657.1"/>
    </source>
</evidence>
<feature type="compositionally biased region" description="Basic and acidic residues" evidence="1">
    <location>
        <begin position="216"/>
        <end position="225"/>
    </location>
</feature>
<feature type="compositionally biased region" description="Basic residues" evidence="1">
    <location>
        <begin position="284"/>
        <end position="305"/>
    </location>
</feature>
<dbReference type="Proteomes" id="UP000009027">
    <property type="component" value="Unassembled WGS sequence"/>
</dbReference>
<feature type="compositionally biased region" description="Basic and acidic residues" evidence="1">
    <location>
        <begin position="181"/>
        <end position="195"/>
    </location>
</feature>
<sequence length="305" mass="33818">MAGAPSRGDKKERWHISPTRAIEMRAATEGHTTRTPGTSHTGEHRTAKNTHTHRQPKARSGATAKQSKKGANEKHSNAPPTPPHDRGQCDAANAGRGDKQGQTAARTPATPKATHRNQGSTQKTKTAPREKGWRKHKPTATTRKTPWAKGGKKKTNTHHQTTMQRARSTSFALAKGPAGPHKQDTQKSENRERHATSHSGPSKQHTRKRGTHATKRLQDTQKDTAPRPAARLGQNHSEKGRAHKAEPHATDACVYKHTPQNKTTAHKPPTRKRKYKASKERHIAGHLRKHKTNAQKKKETKRKES</sequence>
<feature type="compositionally biased region" description="Polar residues" evidence="1">
    <location>
        <begin position="158"/>
        <end position="171"/>
    </location>
</feature>
<dbReference type="AlphaFoldDB" id="F9WSW8"/>
<feature type="compositionally biased region" description="Basic and acidic residues" evidence="1">
    <location>
        <begin position="22"/>
        <end position="32"/>
    </location>
</feature>
<feature type="region of interest" description="Disordered" evidence="1">
    <location>
        <begin position="1"/>
        <end position="305"/>
    </location>
</feature>
<reference evidence="2 3" key="1">
    <citation type="journal article" date="2012" name="Proc. Natl. Acad. Sci. U.S.A.">
        <title>Antigenic diversity is generated by distinct evolutionary mechanisms in African trypanosome species.</title>
        <authorList>
            <person name="Jackson A.P."/>
            <person name="Berry A."/>
            <person name="Aslett M."/>
            <person name="Allison H.C."/>
            <person name="Burton P."/>
            <person name="Vavrova-Anderson J."/>
            <person name="Brown R."/>
            <person name="Browne H."/>
            <person name="Corton N."/>
            <person name="Hauser H."/>
            <person name="Gamble J."/>
            <person name="Gilderthorp R."/>
            <person name="Marcello L."/>
            <person name="McQuillan J."/>
            <person name="Otto T.D."/>
            <person name="Quail M.A."/>
            <person name="Sanders M.J."/>
            <person name="van Tonder A."/>
            <person name="Ginger M.L."/>
            <person name="Field M.C."/>
            <person name="Barry J.D."/>
            <person name="Hertz-Fowler C."/>
            <person name="Berriman M."/>
        </authorList>
    </citation>
    <scope>NUCLEOTIDE SEQUENCE</scope>
    <source>
        <strain evidence="2 3">Y486</strain>
    </source>
</reference>